<keyword evidence="2" id="KW-1133">Transmembrane helix</keyword>
<name>A0A6C0JRT5_9ZZZZ</name>
<feature type="coiled-coil region" evidence="1">
    <location>
        <begin position="637"/>
        <end position="671"/>
    </location>
</feature>
<keyword evidence="1" id="KW-0175">Coiled coil</keyword>
<keyword evidence="2" id="KW-0812">Transmembrane</keyword>
<dbReference type="EMBL" id="MN740684">
    <property type="protein sequence ID" value="QHU07410.1"/>
    <property type="molecule type" value="Genomic_DNA"/>
</dbReference>
<protein>
    <submittedName>
        <fullName evidence="3">Uncharacterized protein</fullName>
    </submittedName>
</protein>
<feature type="coiled-coil region" evidence="1">
    <location>
        <begin position="824"/>
        <end position="851"/>
    </location>
</feature>
<reference evidence="3" key="1">
    <citation type="journal article" date="2020" name="Nature">
        <title>Giant virus diversity and host interactions through global metagenomics.</title>
        <authorList>
            <person name="Schulz F."/>
            <person name="Roux S."/>
            <person name="Paez-Espino D."/>
            <person name="Jungbluth S."/>
            <person name="Walsh D.A."/>
            <person name="Denef V.J."/>
            <person name="McMahon K.D."/>
            <person name="Konstantinidis K.T."/>
            <person name="Eloe-Fadrosh E.A."/>
            <person name="Kyrpides N.C."/>
            <person name="Woyke T."/>
        </authorList>
    </citation>
    <scope>NUCLEOTIDE SEQUENCE</scope>
    <source>
        <strain evidence="3">GVMAG-S-1040241-154</strain>
    </source>
</reference>
<proteinExistence type="predicted"/>
<feature type="transmembrane region" description="Helical" evidence="2">
    <location>
        <begin position="1154"/>
        <end position="1171"/>
    </location>
</feature>
<keyword evidence="2" id="KW-0472">Membrane</keyword>
<feature type="transmembrane region" description="Helical" evidence="2">
    <location>
        <begin position="1131"/>
        <end position="1148"/>
    </location>
</feature>
<accession>A0A6C0JRT5</accession>
<feature type="coiled-coil region" evidence="1">
    <location>
        <begin position="700"/>
        <end position="763"/>
    </location>
</feature>
<dbReference type="AlphaFoldDB" id="A0A6C0JRT5"/>
<feature type="transmembrane region" description="Helical" evidence="2">
    <location>
        <begin position="357"/>
        <end position="374"/>
    </location>
</feature>
<sequence length="1201" mass="142101">MVLDKITFKSKIDLNTFREYFTFDNFGDKDFIELLLNEDLTKSISGTTEYDRYYMRFFNSKNIIYYYDINGTKTNGVKDNTYDLDLSLIASQNAIKYMSYLDLLSGFNHNLGLIVNKTGSEDTGNGIIDETSLISHEFSIPINYIKRDGSLFSNQNIPDICNDISLKFKLNTINLDFTEKKLYDFFTESTAKIEKTNSYCDYDINKIKNLFSYFEFNNYFDINQYANYYHFETYKYEFKFLKSILNYNILLSYYNTIDSLDNSVYKSIKLDQINKLLKTFKKIFYNFNRKFINIKNIINSIDSVPQLTKKEQLEEGRSILSNIKDLNDKIEDNSDNLENISKYHKSRENINKQNKNLIYLSIFILILTIFIYIFNDQLYENRKTKVFIGIVCLALLVSLNYFILDKKIYEKFEDSVPDSQDDLTFGPSPEFEDAIVDFNAIMDSGGTPIVLLDKDKWEKFKDELVANIENDVLTSRTFANPLIWNKMTENTNSNDIQIVRISGFGNDNLISKLEEKKLSQPTDDTSLKLKLTSTEFLNIREDSDITSDPSNILTSYYKDIKEENTASLLRYILPNHYINLGGNNYKPDIFNFSDEKLEIEDKNFLDSYTKVNFEQLKTSLGNEDLDLDNLIRIFDDIQYAEKTISELEVNLEKVIENYNDIKNKYEELKVIETSFKETTLYLEDKLAVFDDYISKLDRYREEYLTKISYLQQEKEKLELKYIELQQIIENDIKPIVNIIEAEVADYNNKKTEKDDELKHIQEAITTISSNTERLIDENSKYQIKIESERADQSLFYQRLLSKSQQLTEVLLEQQRLRDERDYGTDQESLQLKFYKEKANKLKEEITREKRYFESTFRELKRKYEILNAKNIQFAVDLNNIRDKNTNPIEIRLKFAFSNDIIKYLEYNKETTNFDENKKIFIDDIKLDFIELFENSGKKIYLDRLNINYNNLIIDDGDNPLLDIKIYSSYKLEDVSAEEIVSTIDDVLENKVNFDNLIYIKYVDNLQLKYEKTLYTFTKTKFRESENPLGTQSIYITKNFEYTPIDYNADNIKQQKYDNDQIINNVYTLIRDIKGIEISKNSYYNEINPHLKTESNSIQKTYDNINKIHNLDKSKLNLIEMDTIDYNNLNKLLIYISMIFIAIIILNNIFNNSIIFTIILIISIFVLIYFYFKNKLKLVRTKWRNKYWGLPKDNSDNINILE</sequence>
<evidence type="ECO:0000313" key="3">
    <source>
        <dbReference type="EMBL" id="QHU07410.1"/>
    </source>
</evidence>
<organism evidence="3">
    <name type="scientific">viral metagenome</name>
    <dbReference type="NCBI Taxonomy" id="1070528"/>
    <lineage>
        <taxon>unclassified sequences</taxon>
        <taxon>metagenomes</taxon>
        <taxon>organismal metagenomes</taxon>
    </lineage>
</organism>
<feature type="transmembrane region" description="Helical" evidence="2">
    <location>
        <begin position="386"/>
        <end position="404"/>
    </location>
</feature>
<evidence type="ECO:0000256" key="1">
    <source>
        <dbReference type="SAM" id="Coils"/>
    </source>
</evidence>
<evidence type="ECO:0000256" key="2">
    <source>
        <dbReference type="SAM" id="Phobius"/>
    </source>
</evidence>